<dbReference type="AlphaFoldDB" id="A0A9D5M0C2"/>
<reference evidence="4" key="1">
    <citation type="submission" date="2020-10" db="EMBL/GenBank/DDBJ databases">
        <title>ChiBAC.</title>
        <authorList>
            <person name="Zenner C."/>
            <person name="Hitch T.C.A."/>
            <person name="Clavel T."/>
        </authorList>
    </citation>
    <scope>NUCLEOTIDE SEQUENCE</scope>
    <source>
        <strain evidence="4">DSM 107454</strain>
    </source>
</reference>
<organism evidence="4 5">
    <name type="scientific">Ructibacterium gallinarum</name>
    <dbReference type="NCBI Taxonomy" id="2779355"/>
    <lineage>
        <taxon>Bacteria</taxon>
        <taxon>Bacillati</taxon>
        <taxon>Bacillota</taxon>
        <taxon>Clostridia</taxon>
        <taxon>Eubacteriales</taxon>
        <taxon>Oscillospiraceae</taxon>
        <taxon>Ructibacterium</taxon>
    </lineage>
</organism>
<dbReference type="RefSeq" id="WP_226392481.1">
    <property type="nucleotide sequence ID" value="NZ_JADCKB010000009.1"/>
</dbReference>
<keyword evidence="5" id="KW-1185">Reference proteome</keyword>
<gene>
    <name evidence="4" type="ORF">INF28_05570</name>
</gene>
<evidence type="ECO:0000259" key="3">
    <source>
        <dbReference type="PROSITE" id="PS51272"/>
    </source>
</evidence>
<evidence type="ECO:0000313" key="5">
    <source>
        <dbReference type="Proteomes" id="UP000806542"/>
    </source>
</evidence>
<proteinExistence type="predicted"/>
<evidence type="ECO:0000256" key="1">
    <source>
        <dbReference type="ARBA" id="ARBA00022737"/>
    </source>
</evidence>
<evidence type="ECO:0000313" key="4">
    <source>
        <dbReference type="EMBL" id="MBE5039930.1"/>
    </source>
</evidence>
<dbReference type="Proteomes" id="UP000806542">
    <property type="component" value="Unassembled WGS sequence"/>
</dbReference>
<keyword evidence="1" id="KW-0677">Repeat</keyword>
<accession>A0A9D5M0C2</accession>
<feature type="domain" description="SLH" evidence="3">
    <location>
        <begin position="28"/>
        <end position="91"/>
    </location>
</feature>
<evidence type="ECO:0000256" key="2">
    <source>
        <dbReference type="SAM" id="SignalP"/>
    </source>
</evidence>
<feature type="chain" id="PRO_5039658507" evidence="2">
    <location>
        <begin position="27"/>
        <end position="617"/>
    </location>
</feature>
<dbReference type="EMBL" id="JADCKB010000009">
    <property type="protein sequence ID" value="MBE5039930.1"/>
    <property type="molecule type" value="Genomic_DNA"/>
</dbReference>
<name>A0A9D5M0C2_9FIRM</name>
<feature type="domain" description="SLH" evidence="3">
    <location>
        <begin position="167"/>
        <end position="235"/>
    </location>
</feature>
<dbReference type="PROSITE" id="PS51272">
    <property type="entry name" value="SLH"/>
    <property type="match status" value="2"/>
</dbReference>
<dbReference type="InterPro" id="IPR001119">
    <property type="entry name" value="SLH_dom"/>
</dbReference>
<protein>
    <submittedName>
        <fullName evidence="4">S-layer homology domain-containing protein</fullName>
    </submittedName>
</protein>
<feature type="signal peptide" evidence="2">
    <location>
        <begin position="1"/>
        <end position="26"/>
    </location>
</feature>
<sequence>MKKHRILSCAVCLSMALSTLSASVFALSFNDVDNDPTVAWAKDSITQMTEAGYIKGYEEGTFKPYRAISKIECLLLMSRMLGVEEEEYADFTANAKAMYGTTVAKYNTTYPDELCFLLYMGILTESDLVDYASTANANTELLRYQAAMLMAKLMGADSEAKAFSVSPATYADDAKIPSSAKPYVEYVTEEGIMNGMDKDANGNPQFSPTTSLTRAQMATLLARMIDKLDKMTYTGTIDTLDLNNDVIAIDRNGDVSERNVNDDTVARQDGKSIQLNTLAEGSEIAAVEINGHIQLIEVVSEGSGSVSDKKGTVVYALISSLTESADGQRITLADSEDSSNNATYTAASNCTYTINGTKGNFSSLKKNDFVKATISGGKIVAISVEDTDLTISGTLTEVEFDEDDHVYLYVEDSEGDEQQYVVSSKGATVTRDGSSAEYRELSAGDKVTMELYKGKITKVKATSSTESFTGVLSEIVIATQPSVTILIDGKAENFKLRSDARILISGEEATIYDLRPNITVSGTLDSSEIRTLMASSVSTNEKGEVTGTVTGINTSYKVITVEDSNGNSQSIYYNTKTTFLKSSGDTTTAKSIEKGATVSITGAENNGIFEATIIIVK</sequence>
<dbReference type="Pfam" id="PF00395">
    <property type="entry name" value="SLH"/>
    <property type="match status" value="2"/>
</dbReference>
<keyword evidence="2" id="KW-0732">Signal</keyword>
<comment type="caution">
    <text evidence="4">The sequence shown here is derived from an EMBL/GenBank/DDBJ whole genome shotgun (WGS) entry which is preliminary data.</text>
</comment>